<keyword evidence="7 8" id="KW-0472">Membrane</keyword>
<keyword evidence="10" id="KW-1185">Reference proteome</keyword>
<proteinExistence type="inferred from homology"/>
<feature type="transmembrane region" description="Helical" evidence="8">
    <location>
        <begin position="111"/>
        <end position="129"/>
    </location>
</feature>
<keyword evidence="6 8" id="KW-1133">Transmembrane helix</keyword>
<keyword evidence="4" id="KW-0309">Germination</keyword>
<evidence type="ECO:0000256" key="6">
    <source>
        <dbReference type="ARBA" id="ARBA00022989"/>
    </source>
</evidence>
<accession>A0ABM8V7G7</accession>
<feature type="transmembrane region" description="Helical" evidence="8">
    <location>
        <begin position="258"/>
        <end position="282"/>
    </location>
</feature>
<feature type="transmembrane region" description="Helical" evidence="8">
    <location>
        <begin position="141"/>
        <end position="159"/>
    </location>
</feature>
<reference evidence="9 10" key="1">
    <citation type="submission" date="2021-04" db="EMBL/GenBank/DDBJ databases">
        <authorList>
            <person name="Rakotoarivonina H."/>
        </authorList>
    </citation>
    <scope>NUCLEOTIDE SEQUENCE [LARGE SCALE GENOMIC DNA]</scope>
    <source>
        <strain evidence="9 10">XE</strain>
    </source>
</reference>
<dbReference type="NCBIfam" id="TIGR00912">
    <property type="entry name" value="2A0309"/>
    <property type="match status" value="1"/>
</dbReference>
<evidence type="ECO:0000256" key="5">
    <source>
        <dbReference type="ARBA" id="ARBA00022692"/>
    </source>
</evidence>
<evidence type="ECO:0000256" key="7">
    <source>
        <dbReference type="ARBA" id="ARBA00023136"/>
    </source>
</evidence>
<keyword evidence="3" id="KW-0813">Transport</keyword>
<evidence type="ECO:0000256" key="3">
    <source>
        <dbReference type="ARBA" id="ARBA00022448"/>
    </source>
</evidence>
<feature type="transmembrane region" description="Helical" evidence="8">
    <location>
        <begin position="209"/>
        <end position="230"/>
    </location>
</feature>
<organism evidence="9 10">
    <name type="scientific">Thermobacillus xylanilyticus</name>
    <dbReference type="NCBI Taxonomy" id="76633"/>
    <lineage>
        <taxon>Bacteria</taxon>
        <taxon>Bacillati</taxon>
        <taxon>Bacillota</taxon>
        <taxon>Bacilli</taxon>
        <taxon>Bacillales</taxon>
        <taxon>Paenibacillaceae</taxon>
        <taxon>Thermobacillus</taxon>
    </lineage>
</organism>
<protein>
    <submittedName>
        <fullName evidence="9">Spore germination protein KB</fullName>
    </submittedName>
</protein>
<evidence type="ECO:0000256" key="1">
    <source>
        <dbReference type="ARBA" id="ARBA00004141"/>
    </source>
</evidence>
<dbReference type="InterPro" id="IPR004761">
    <property type="entry name" value="Spore_GerAB"/>
</dbReference>
<evidence type="ECO:0000313" key="9">
    <source>
        <dbReference type="EMBL" id="CAG5091700.1"/>
    </source>
</evidence>
<feature type="transmembrane region" description="Helical" evidence="8">
    <location>
        <begin position="76"/>
        <end position="96"/>
    </location>
</feature>
<comment type="caution">
    <text evidence="9">The sequence shown here is derived from an EMBL/GenBank/DDBJ whole genome shotgun (WGS) entry which is preliminary data.</text>
</comment>
<feature type="transmembrane region" description="Helical" evidence="8">
    <location>
        <begin position="179"/>
        <end position="197"/>
    </location>
</feature>
<dbReference type="EMBL" id="CAJRAY010000083">
    <property type="protein sequence ID" value="CAG5091700.1"/>
    <property type="molecule type" value="Genomic_DNA"/>
</dbReference>
<dbReference type="Proteomes" id="UP000681526">
    <property type="component" value="Unassembled WGS sequence"/>
</dbReference>
<evidence type="ECO:0000256" key="4">
    <source>
        <dbReference type="ARBA" id="ARBA00022544"/>
    </source>
</evidence>
<gene>
    <name evidence="9" type="primary">txxe 2866 gerKB</name>
    <name evidence="9" type="ORF">TXXE_16155</name>
</gene>
<evidence type="ECO:0000313" key="10">
    <source>
        <dbReference type="Proteomes" id="UP000681526"/>
    </source>
</evidence>
<sequence>MISRAQFYLLTVNFTLGTTLFVTINEIIQRGKRDAWLMPLWAGAYGMLAALLWILLLRSSPGKSPVQIAREAWGPAGVIVGILYLLWFCMIGAWALRNVSDFMNVTIMPRTPPSMFHVMFLLVASYTVVQGTETIGRLNGIVTPFLVFPFWTILMLATVDWDWERLLPAFQNPWEIFRFTSLMGFPFMETFALMMLYPKVRSGAAGALLLGLASAAMSISLVVFMVTGLLGPERAGRINYPIYTVVQEVEFGKIIVNIHSVLIVILITLIFIKLLVLLYAAFETIRELSRPAARWPHLVALSILLSAAAVVIYENPIQNRILSNKITFAYDSFYTILIPSLMLLSLRIRRAIQSRGRRS</sequence>
<feature type="transmembrane region" description="Helical" evidence="8">
    <location>
        <begin position="294"/>
        <end position="313"/>
    </location>
</feature>
<dbReference type="RefSeq" id="WP_213485721.1">
    <property type="nucleotide sequence ID" value="NZ_CAJRAY010000083.1"/>
</dbReference>
<dbReference type="PANTHER" id="PTHR34975">
    <property type="entry name" value="SPORE GERMINATION PROTEIN A2"/>
    <property type="match status" value="1"/>
</dbReference>
<feature type="transmembrane region" description="Helical" evidence="8">
    <location>
        <begin position="7"/>
        <end position="24"/>
    </location>
</feature>
<feature type="transmembrane region" description="Helical" evidence="8">
    <location>
        <begin position="333"/>
        <end position="349"/>
    </location>
</feature>
<keyword evidence="5 8" id="KW-0812">Transmembrane</keyword>
<evidence type="ECO:0000256" key="8">
    <source>
        <dbReference type="SAM" id="Phobius"/>
    </source>
</evidence>
<feature type="transmembrane region" description="Helical" evidence="8">
    <location>
        <begin position="36"/>
        <end position="56"/>
    </location>
</feature>
<comment type="subcellular location">
    <subcellularLocation>
        <location evidence="1">Membrane</location>
        <topology evidence="1">Multi-pass membrane protein</topology>
    </subcellularLocation>
</comment>
<evidence type="ECO:0000256" key="2">
    <source>
        <dbReference type="ARBA" id="ARBA00007998"/>
    </source>
</evidence>
<dbReference type="Pfam" id="PF03845">
    <property type="entry name" value="Spore_permease"/>
    <property type="match status" value="1"/>
</dbReference>
<dbReference type="Gene3D" id="1.20.1740.10">
    <property type="entry name" value="Amino acid/polyamine transporter I"/>
    <property type="match status" value="1"/>
</dbReference>
<comment type="similarity">
    <text evidence="2">Belongs to the amino acid-polyamine-organocation (APC) superfamily. Spore germination protein (SGP) (TC 2.A.3.9) family.</text>
</comment>
<dbReference type="PANTHER" id="PTHR34975:SF2">
    <property type="entry name" value="SPORE GERMINATION PROTEIN A2"/>
    <property type="match status" value="1"/>
</dbReference>
<name>A0ABM8V7G7_THEXY</name>